<dbReference type="Gene3D" id="1.25.40.10">
    <property type="entry name" value="Tetratricopeptide repeat domain"/>
    <property type="match status" value="1"/>
</dbReference>
<keyword evidence="2 6" id="KW-0812">Transmembrane</keyword>
<evidence type="ECO:0000259" key="7">
    <source>
        <dbReference type="Pfam" id="PF07219"/>
    </source>
</evidence>
<gene>
    <name evidence="8" type="ORF">H0I76_11990</name>
</gene>
<evidence type="ECO:0000256" key="2">
    <source>
        <dbReference type="ARBA" id="ARBA00022692"/>
    </source>
</evidence>
<evidence type="ECO:0000313" key="9">
    <source>
        <dbReference type="Proteomes" id="UP000655420"/>
    </source>
</evidence>
<feature type="transmembrane region" description="Helical" evidence="6">
    <location>
        <begin position="38"/>
        <end position="62"/>
    </location>
</feature>
<dbReference type="EMBL" id="JAEHHL010000007">
    <property type="protein sequence ID" value="MBK0399913.1"/>
    <property type="molecule type" value="Genomic_DNA"/>
</dbReference>
<dbReference type="RefSeq" id="WP_200610126.1">
    <property type="nucleotide sequence ID" value="NZ_JAEHHL010000007.1"/>
</dbReference>
<dbReference type="GO" id="GO:0016020">
    <property type="term" value="C:membrane"/>
    <property type="evidence" value="ECO:0007669"/>
    <property type="project" value="UniProtKB-SubCell"/>
</dbReference>
<dbReference type="Pfam" id="PF07219">
    <property type="entry name" value="HemY_N"/>
    <property type="match status" value="1"/>
</dbReference>
<dbReference type="Pfam" id="PF14559">
    <property type="entry name" value="TPR_19"/>
    <property type="match status" value="1"/>
</dbReference>
<comment type="caution">
    <text evidence="8">The sequence shown here is derived from an EMBL/GenBank/DDBJ whole genome shotgun (WGS) entry which is preliminary data.</text>
</comment>
<dbReference type="SUPFAM" id="SSF48452">
    <property type="entry name" value="TPR-like"/>
    <property type="match status" value="1"/>
</dbReference>
<dbReference type="InterPro" id="IPR010817">
    <property type="entry name" value="HemY_N"/>
</dbReference>
<dbReference type="AlphaFoldDB" id="A0A8J7SEL8"/>
<evidence type="ECO:0000256" key="1">
    <source>
        <dbReference type="ARBA" id="ARBA00004370"/>
    </source>
</evidence>
<accession>A0A8J7SEL8</accession>
<sequence length="457" mass="48653">MLGSVIRISLFIAAVAAITFGVNHLIQTPGGITIRFGAWEFALTPLVFAGLLLAGFAALWLLLRLAGLVVAVLRFVMGDETAISRFFDRRNERSGLKAFTQAMIALESGDARRAKAKAQKAERLLDKPELTRLLSAQAAEMTGDRERARYYYKALADGTGTEFVGVRGLLRLAVEDGESEKALVLARTAAGLNGSDPEVLETLYTLQSRKFDWAAARTTLAAQRRAKALPEPEAKRRDAMLALAQSEDAEAAGDTAGAMRLAVEAAKADPGNPEAVGAAARLLSAAGQSRTAVRLITDGWKVAPSPGLAAAFAALEPDEAPAARRRRFERLLDGNRDHPETHFTRAELALLNQDWKEARAQIDRIEADEPTARYCAIMAAISRGEGRPEAEVRAWLARAVGAPRDDGADAILANAAMLPLIIGDDPAPATGSRAANGADETPQPAPDGGEAPRASAH</sequence>
<evidence type="ECO:0000313" key="8">
    <source>
        <dbReference type="EMBL" id="MBK0399913.1"/>
    </source>
</evidence>
<reference evidence="8" key="1">
    <citation type="submission" date="2020-12" db="EMBL/GenBank/DDBJ databases">
        <title>Bacterial taxonomy.</title>
        <authorList>
            <person name="Pan X."/>
        </authorList>
    </citation>
    <scope>NUCLEOTIDE SEQUENCE</scope>
    <source>
        <strain evidence="8">M0105</strain>
    </source>
</reference>
<keyword evidence="4 6" id="KW-0472">Membrane</keyword>
<evidence type="ECO:0000256" key="5">
    <source>
        <dbReference type="SAM" id="MobiDB-lite"/>
    </source>
</evidence>
<proteinExistence type="predicted"/>
<dbReference type="InterPro" id="IPR011990">
    <property type="entry name" value="TPR-like_helical_dom_sf"/>
</dbReference>
<dbReference type="Proteomes" id="UP000655420">
    <property type="component" value="Unassembled WGS sequence"/>
</dbReference>
<evidence type="ECO:0000256" key="6">
    <source>
        <dbReference type="SAM" id="Phobius"/>
    </source>
</evidence>
<feature type="transmembrane region" description="Helical" evidence="6">
    <location>
        <begin position="6"/>
        <end position="26"/>
    </location>
</feature>
<feature type="region of interest" description="Disordered" evidence="5">
    <location>
        <begin position="424"/>
        <end position="457"/>
    </location>
</feature>
<evidence type="ECO:0000256" key="4">
    <source>
        <dbReference type="ARBA" id="ARBA00023136"/>
    </source>
</evidence>
<keyword evidence="3 6" id="KW-1133">Transmembrane helix</keyword>
<protein>
    <submittedName>
        <fullName evidence="8">Heme biosynthesis protein HemY</fullName>
    </submittedName>
</protein>
<feature type="domain" description="HemY N-terminal" evidence="7">
    <location>
        <begin position="30"/>
        <end position="143"/>
    </location>
</feature>
<evidence type="ECO:0000256" key="3">
    <source>
        <dbReference type="ARBA" id="ARBA00022989"/>
    </source>
</evidence>
<keyword evidence="9" id="KW-1185">Reference proteome</keyword>
<comment type="subcellular location">
    <subcellularLocation>
        <location evidence="1">Membrane</location>
    </subcellularLocation>
</comment>
<name>A0A8J7SEL8_9RHOB</name>
<organism evidence="8 9">
    <name type="scientific">Thermohalobaculum xanthum</name>
    <dbReference type="NCBI Taxonomy" id="2753746"/>
    <lineage>
        <taxon>Bacteria</taxon>
        <taxon>Pseudomonadati</taxon>
        <taxon>Pseudomonadota</taxon>
        <taxon>Alphaproteobacteria</taxon>
        <taxon>Rhodobacterales</taxon>
        <taxon>Paracoccaceae</taxon>
        <taxon>Thermohalobaculum</taxon>
    </lineage>
</organism>